<evidence type="ECO:0000313" key="8">
    <source>
        <dbReference type="Proteomes" id="UP000234950"/>
    </source>
</evidence>
<keyword evidence="8" id="KW-1185">Reference proteome</keyword>
<dbReference type="GO" id="GO:0016614">
    <property type="term" value="F:oxidoreductase activity, acting on CH-OH group of donors"/>
    <property type="evidence" value="ECO:0007669"/>
    <property type="project" value="InterPro"/>
</dbReference>
<dbReference type="InterPro" id="IPR007867">
    <property type="entry name" value="GMC_OxRtase_C"/>
</dbReference>
<dbReference type="Gene3D" id="3.50.50.60">
    <property type="entry name" value="FAD/NAD(P)-binding domain"/>
    <property type="match status" value="2"/>
</dbReference>
<sequence>MTKKIDAIVVGLGASGGLIAAELARAGLKVVGLEKGAFYQDADFLTKFDEIRYYTRSAMVPHMKTDPITWRPDEKTKAKVLPWASNKLGLGNPFQIPPSIGTGGGTRSWGAAAFRFREKDFSMRSSIIERFSESALPEGTTVVDWPIGYQDLEPYYDRVEWELGISGKAGNINGEIQPDGNPYEPPRQRDYPMPPLPRAGADKLFVESSKRLGYSPFPTPTAIATKDYKGRNACTNCGFCHGYHCHVGAKVSTHDLVKTAALETNNLEIRPHVRVFRVNTDSAGRVRGVSYFDQEGQVVEIEAKIVILATYALENARLLLASGINGNGQVGKHLSIHNYGWFTGVLPEITNPFMGSLQSGSVIDDLTSELIPDNDEGVLWGSPITTWTGDMQPMEVVHSLPPHVPRWGKGFKDWMTENYRKLFKIYSQHSSLPSEQFYVDLDPTVKDRFGQPALRITHDWTDYDRKTVEYFMKFKRQLAKEMGITEYWEDIPAPTYHVSVHDTGTHRMGWNPATSVVNPFGEVHECKGLYAVGGGQFPTLPSYNPTETIMALAYLTVDHLLGKAQQEGEKVKVRDQHPIA</sequence>
<dbReference type="Pfam" id="PF05199">
    <property type="entry name" value="GMC_oxred_C"/>
    <property type="match status" value="1"/>
</dbReference>
<dbReference type="PANTHER" id="PTHR46056">
    <property type="entry name" value="LONG-CHAIN-ALCOHOL OXIDASE"/>
    <property type="match status" value="1"/>
</dbReference>
<keyword evidence="3" id="KW-0274">FAD</keyword>
<dbReference type="EMBL" id="PGVE01000063">
    <property type="protein sequence ID" value="PLS03175.1"/>
    <property type="molecule type" value="Genomic_DNA"/>
</dbReference>
<dbReference type="OrthoDB" id="9787779at2"/>
<dbReference type="InterPro" id="IPR000172">
    <property type="entry name" value="GMC_OxRdtase_N"/>
</dbReference>
<dbReference type="RefSeq" id="WP_101648905.1">
    <property type="nucleotide sequence ID" value="NZ_PGVE01000063.1"/>
</dbReference>
<protein>
    <submittedName>
        <fullName evidence="7">GMC family oxidoreductase</fullName>
    </submittedName>
</protein>
<dbReference type="InterPro" id="IPR036188">
    <property type="entry name" value="FAD/NAD-bd_sf"/>
</dbReference>
<name>A0A2N5HCC9_9BACI</name>
<proteinExistence type="inferred from homology"/>
<dbReference type="GO" id="GO:0050660">
    <property type="term" value="F:flavin adenine dinucleotide binding"/>
    <property type="evidence" value="ECO:0007669"/>
    <property type="project" value="InterPro"/>
</dbReference>
<evidence type="ECO:0000259" key="6">
    <source>
        <dbReference type="Pfam" id="PF05199"/>
    </source>
</evidence>
<evidence type="ECO:0000256" key="4">
    <source>
        <dbReference type="ARBA" id="ARBA00023002"/>
    </source>
</evidence>
<dbReference type="PANTHER" id="PTHR46056:SF12">
    <property type="entry name" value="LONG-CHAIN-ALCOHOL OXIDASE"/>
    <property type="match status" value="1"/>
</dbReference>
<keyword evidence="4" id="KW-0560">Oxidoreductase</keyword>
<comment type="similarity">
    <text evidence="1">Belongs to the GMC oxidoreductase family.</text>
</comment>
<evidence type="ECO:0000313" key="7">
    <source>
        <dbReference type="EMBL" id="PLS03175.1"/>
    </source>
</evidence>
<evidence type="ECO:0000256" key="2">
    <source>
        <dbReference type="ARBA" id="ARBA00022630"/>
    </source>
</evidence>
<dbReference type="Proteomes" id="UP000234950">
    <property type="component" value="Unassembled WGS sequence"/>
</dbReference>
<accession>A0A2N5HCC9</accession>
<dbReference type="Pfam" id="PF00732">
    <property type="entry name" value="GMC_oxred_N"/>
    <property type="match status" value="1"/>
</dbReference>
<comment type="caution">
    <text evidence="7">The sequence shown here is derived from an EMBL/GenBank/DDBJ whole genome shotgun (WGS) entry which is preliminary data.</text>
</comment>
<reference evidence="7 8" key="1">
    <citation type="submission" date="2017-11" db="EMBL/GenBank/DDBJ databases">
        <title>Comparitive Functional Genomics of Dry Heat Resistant strains isolated from the Viking Spacecraft.</title>
        <authorList>
            <person name="Seuylemezian A."/>
            <person name="Cooper K."/>
            <person name="Vaishampayan P."/>
        </authorList>
    </citation>
    <scope>NUCLEOTIDE SEQUENCE [LARGE SCALE GENOMIC DNA]</scope>
    <source>
        <strain evidence="7 8">V32-6</strain>
    </source>
</reference>
<gene>
    <name evidence="7" type="ORF">CVD27_16075</name>
</gene>
<dbReference type="AlphaFoldDB" id="A0A2N5HCC9"/>
<keyword evidence="2" id="KW-0285">Flavoprotein</keyword>
<evidence type="ECO:0000256" key="3">
    <source>
        <dbReference type="ARBA" id="ARBA00022827"/>
    </source>
</evidence>
<dbReference type="SUPFAM" id="SSF51905">
    <property type="entry name" value="FAD/NAD(P)-binding domain"/>
    <property type="match status" value="1"/>
</dbReference>
<feature type="domain" description="Glucose-methanol-choline oxidoreductase C-terminal" evidence="6">
    <location>
        <begin position="438"/>
        <end position="553"/>
    </location>
</feature>
<evidence type="ECO:0000256" key="1">
    <source>
        <dbReference type="ARBA" id="ARBA00010790"/>
    </source>
</evidence>
<organism evidence="7 8">
    <name type="scientific">Neobacillus cucumis</name>
    <dbReference type="NCBI Taxonomy" id="1740721"/>
    <lineage>
        <taxon>Bacteria</taxon>
        <taxon>Bacillati</taxon>
        <taxon>Bacillota</taxon>
        <taxon>Bacilli</taxon>
        <taxon>Bacillales</taxon>
        <taxon>Bacillaceae</taxon>
        <taxon>Neobacillus</taxon>
    </lineage>
</organism>
<evidence type="ECO:0000259" key="5">
    <source>
        <dbReference type="Pfam" id="PF00732"/>
    </source>
</evidence>
<feature type="domain" description="Glucose-methanol-choline oxidoreductase N-terminal" evidence="5">
    <location>
        <begin position="205"/>
        <end position="337"/>
    </location>
</feature>